<name>A0A2M8LC04_9BACT</name>
<accession>A0A2M8LC04</accession>
<organism evidence="2 3">
    <name type="scientific">Candidatus Taylorbacteria bacterium CG10_big_fil_rev_8_21_14_0_10_41_48</name>
    <dbReference type="NCBI Taxonomy" id="1975024"/>
    <lineage>
        <taxon>Bacteria</taxon>
        <taxon>Candidatus Tayloriibacteriota</taxon>
    </lineage>
</organism>
<gene>
    <name evidence="2" type="ORF">COV01_02570</name>
</gene>
<evidence type="ECO:0000313" key="3">
    <source>
        <dbReference type="Proteomes" id="UP000228700"/>
    </source>
</evidence>
<protein>
    <submittedName>
        <fullName evidence="2">Uncharacterized protein</fullName>
    </submittedName>
</protein>
<dbReference type="EMBL" id="PFEQ01000011">
    <property type="protein sequence ID" value="PJE74146.1"/>
    <property type="molecule type" value="Genomic_DNA"/>
</dbReference>
<evidence type="ECO:0000313" key="2">
    <source>
        <dbReference type="EMBL" id="PJE74146.1"/>
    </source>
</evidence>
<keyword evidence="1" id="KW-0812">Transmembrane</keyword>
<comment type="caution">
    <text evidence="2">The sequence shown here is derived from an EMBL/GenBank/DDBJ whole genome shotgun (WGS) entry which is preliminary data.</text>
</comment>
<evidence type="ECO:0000256" key="1">
    <source>
        <dbReference type="SAM" id="Phobius"/>
    </source>
</evidence>
<keyword evidence="1" id="KW-0472">Membrane</keyword>
<feature type="non-terminal residue" evidence="2">
    <location>
        <position position="296"/>
    </location>
</feature>
<sequence length="296" mass="32351">MEKQKTTRGVTVILVLVFMGVFGLVVSTVASYVFTQATIGRAKLAREEALQIAEAGIEYYKWFLAHNPTDLQNGTGLPGPYEYIVEDPEGGEVGVASIDVSGNIACGDIQSVDIRSEGSSNSNTQFKRTLFARYAKPSVAEYSYIINSNVWAGSDRDIVGPYHSNGGIRMDGTNNSTVTSAVGTWTCTSSFGCSPDQSVEGVWGGGSGSALWKYPVPQFNFGGLSVDLNDLKTKAQLYGIFLDSFSGQSDRKGYHLILLSNGTVDVYRVNNTNWLWGYNTGYGYEYSSSFNYRREY</sequence>
<keyword evidence="1" id="KW-1133">Transmembrane helix</keyword>
<reference evidence="3" key="1">
    <citation type="submission" date="2017-09" db="EMBL/GenBank/DDBJ databases">
        <title>Depth-based differentiation of microbial function through sediment-hosted aquifers and enrichment of novel symbionts in the deep terrestrial subsurface.</title>
        <authorList>
            <person name="Probst A.J."/>
            <person name="Ladd B."/>
            <person name="Jarett J.K."/>
            <person name="Geller-Mcgrath D.E."/>
            <person name="Sieber C.M.K."/>
            <person name="Emerson J.B."/>
            <person name="Anantharaman K."/>
            <person name="Thomas B.C."/>
            <person name="Malmstrom R."/>
            <person name="Stieglmeier M."/>
            <person name="Klingl A."/>
            <person name="Woyke T."/>
            <person name="Ryan C.M."/>
            <person name="Banfield J.F."/>
        </authorList>
    </citation>
    <scope>NUCLEOTIDE SEQUENCE [LARGE SCALE GENOMIC DNA]</scope>
</reference>
<proteinExistence type="predicted"/>
<feature type="transmembrane region" description="Helical" evidence="1">
    <location>
        <begin position="12"/>
        <end position="34"/>
    </location>
</feature>
<dbReference type="AlphaFoldDB" id="A0A2M8LC04"/>
<dbReference type="Proteomes" id="UP000228700">
    <property type="component" value="Unassembled WGS sequence"/>
</dbReference>